<dbReference type="SMART" id="SM00382">
    <property type="entry name" value="AAA"/>
    <property type="match status" value="1"/>
</dbReference>
<evidence type="ECO:0000256" key="1">
    <source>
        <dbReference type="ARBA" id="ARBA00005417"/>
    </source>
</evidence>
<evidence type="ECO:0000256" key="3">
    <source>
        <dbReference type="ARBA" id="ARBA00022741"/>
    </source>
</evidence>
<dbReference type="Pfam" id="PF00005">
    <property type="entry name" value="ABC_tran"/>
    <property type="match status" value="1"/>
</dbReference>
<sequence>MDSQMKPARIEFSTAALTVAERRILSDLSVDLTAKRIGIIGRNGSGKTSFARLLSGLVEPSAGTVRIDGVDPAKDRRAALSLVGILFQNPDHQIIFPTVVEELAFGLRQLGLDDPEGAARAQLDRFGKSHWADSHVHGLSQGQKQLVCLMAVLAMAPRILVLDEPFAGLDIPTRMQLGRYLDQYEGTLVHVTHDPHELTAYDHVLWIEAGKLAQQGLPTDVLPAFTAQMTQQGESDDISDLSD</sequence>
<reference evidence="6 7" key="1">
    <citation type="submission" date="2018-03" db="EMBL/GenBank/DDBJ databases">
        <authorList>
            <person name="Keele B.F."/>
        </authorList>
    </citation>
    <scope>NUCLEOTIDE SEQUENCE [LARGE SCALE GENOMIC DNA]</scope>
    <source>
        <strain evidence="6 7">CECT 8811</strain>
    </source>
</reference>
<accession>A0A2R8ARR9</accession>
<dbReference type="GO" id="GO:0043190">
    <property type="term" value="C:ATP-binding cassette (ABC) transporter complex"/>
    <property type="evidence" value="ECO:0007669"/>
    <property type="project" value="TreeGrafter"/>
</dbReference>
<dbReference type="SUPFAM" id="SSF52540">
    <property type="entry name" value="P-loop containing nucleoside triphosphate hydrolases"/>
    <property type="match status" value="1"/>
</dbReference>
<evidence type="ECO:0000313" key="6">
    <source>
        <dbReference type="EMBL" id="SPF78768.1"/>
    </source>
</evidence>
<dbReference type="PANTHER" id="PTHR43553">
    <property type="entry name" value="HEAVY METAL TRANSPORTER"/>
    <property type="match status" value="1"/>
</dbReference>
<keyword evidence="3" id="KW-0547">Nucleotide-binding</keyword>
<dbReference type="GO" id="GO:0042626">
    <property type="term" value="F:ATPase-coupled transmembrane transporter activity"/>
    <property type="evidence" value="ECO:0007669"/>
    <property type="project" value="TreeGrafter"/>
</dbReference>
<evidence type="ECO:0000313" key="7">
    <source>
        <dbReference type="Proteomes" id="UP000244911"/>
    </source>
</evidence>
<dbReference type="AlphaFoldDB" id="A0A2R8ARR9"/>
<dbReference type="InterPro" id="IPR050095">
    <property type="entry name" value="ECF_ABC_transporter_ATP-bd"/>
</dbReference>
<dbReference type="GO" id="GO:0016887">
    <property type="term" value="F:ATP hydrolysis activity"/>
    <property type="evidence" value="ECO:0007669"/>
    <property type="project" value="InterPro"/>
</dbReference>
<feature type="domain" description="ABC transporter" evidence="5">
    <location>
        <begin position="10"/>
        <end position="234"/>
    </location>
</feature>
<evidence type="ECO:0000259" key="5">
    <source>
        <dbReference type="PROSITE" id="PS50893"/>
    </source>
</evidence>
<evidence type="ECO:0000256" key="4">
    <source>
        <dbReference type="ARBA" id="ARBA00022840"/>
    </source>
</evidence>
<dbReference type="PANTHER" id="PTHR43553:SF24">
    <property type="entry name" value="ENERGY-COUPLING FACTOR TRANSPORTER ATP-BINDING PROTEIN ECFA1"/>
    <property type="match status" value="1"/>
</dbReference>
<dbReference type="InterPro" id="IPR015856">
    <property type="entry name" value="ABC_transpr_CbiO/EcfA_su"/>
</dbReference>
<dbReference type="InterPro" id="IPR027417">
    <property type="entry name" value="P-loop_NTPase"/>
</dbReference>
<dbReference type="EMBL" id="OMOI01000002">
    <property type="protein sequence ID" value="SPF78768.1"/>
    <property type="molecule type" value="Genomic_DNA"/>
</dbReference>
<keyword evidence="7" id="KW-1185">Reference proteome</keyword>
<dbReference type="GO" id="GO:0005524">
    <property type="term" value="F:ATP binding"/>
    <property type="evidence" value="ECO:0007669"/>
    <property type="project" value="UniProtKB-KW"/>
</dbReference>
<dbReference type="PROSITE" id="PS50893">
    <property type="entry name" value="ABC_TRANSPORTER_2"/>
    <property type="match status" value="1"/>
</dbReference>
<dbReference type="EC" id="3.6.3.-" evidence="6"/>
<dbReference type="Gene3D" id="3.40.50.300">
    <property type="entry name" value="P-loop containing nucleotide triphosphate hydrolases"/>
    <property type="match status" value="1"/>
</dbReference>
<proteinExistence type="inferred from homology"/>
<protein>
    <submittedName>
        <fullName evidence="6">Biotin transport ATP-binding protein BioM</fullName>
        <ecNumber evidence="6">3.6.3.-</ecNumber>
    </submittedName>
</protein>
<gene>
    <name evidence="6" type="primary">bioM</name>
    <name evidence="6" type="ORF">ALP8811_02700</name>
</gene>
<keyword evidence="2" id="KW-0813">Transport</keyword>
<keyword evidence="6" id="KW-0378">Hydrolase</keyword>
<dbReference type="RefSeq" id="WP_245924664.1">
    <property type="nucleotide sequence ID" value="NZ_OMOI01000002.1"/>
</dbReference>
<organism evidence="6 7">
    <name type="scientific">Aliiroseovarius pelagivivens</name>
    <dbReference type="NCBI Taxonomy" id="1639690"/>
    <lineage>
        <taxon>Bacteria</taxon>
        <taxon>Pseudomonadati</taxon>
        <taxon>Pseudomonadota</taxon>
        <taxon>Alphaproteobacteria</taxon>
        <taxon>Rhodobacterales</taxon>
        <taxon>Paracoccaceae</taxon>
        <taxon>Aliiroseovarius</taxon>
    </lineage>
</organism>
<dbReference type="CDD" id="cd03225">
    <property type="entry name" value="ABC_cobalt_CbiO_domain1"/>
    <property type="match status" value="1"/>
</dbReference>
<dbReference type="Proteomes" id="UP000244911">
    <property type="component" value="Unassembled WGS sequence"/>
</dbReference>
<evidence type="ECO:0000256" key="2">
    <source>
        <dbReference type="ARBA" id="ARBA00022448"/>
    </source>
</evidence>
<keyword evidence="4 6" id="KW-0067">ATP-binding</keyword>
<name>A0A2R8ARR9_9RHOB</name>
<dbReference type="InterPro" id="IPR003593">
    <property type="entry name" value="AAA+_ATPase"/>
</dbReference>
<dbReference type="InterPro" id="IPR003439">
    <property type="entry name" value="ABC_transporter-like_ATP-bd"/>
</dbReference>
<comment type="similarity">
    <text evidence="1">Belongs to the ABC transporter superfamily.</text>
</comment>